<comment type="miscellaneous">
    <text evidence="7">The active site is located at the dimer interface.</text>
</comment>
<keyword evidence="9" id="KW-1185">Reference proteome</keyword>
<comment type="similarity">
    <text evidence="7">Belongs to the PdxA family.</text>
</comment>
<keyword evidence="3 7" id="KW-0521">NADP</keyword>
<dbReference type="GO" id="GO:0051287">
    <property type="term" value="F:NAD binding"/>
    <property type="evidence" value="ECO:0007669"/>
    <property type="project" value="InterPro"/>
</dbReference>
<evidence type="ECO:0000256" key="5">
    <source>
        <dbReference type="ARBA" id="ARBA00023027"/>
    </source>
</evidence>
<evidence type="ECO:0000256" key="6">
    <source>
        <dbReference type="ARBA" id="ARBA00023096"/>
    </source>
</evidence>
<evidence type="ECO:0000256" key="3">
    <source>
        <dbReference type="ARBA" id="ARBA00022857"/>
    </source>
</evidence>
<evidence type="ECO:0000313" key="9">
    <source>
        <dbReference type="Proteomes" id="UP000605148"/>
    </source>
</evidence>
<proteinExistence type="inferred from homology"/>
<name>A0A916TI78_9HYPH</name>
<reference evidence="8" key="2">
    <citation type="submission" date="2020-09" db="EMBL/GenBank/DDBJ databases">
        <authorList>
            <person name="Sun Q."/>
            <person name="Zhou Y."/>
        </authorList>
    </citation>
    <scope>NUCLEOTIDE SEQUENCE</scope>
    <source>
        <strain evidence="8">CGMCC 1.12426</strain>
    </source>
</reference>
<dbReference type="SUPFAM" id="SSF53659">
    <property type="entry name" value="Isocitrate/Isopropylmalate dehydrogenase-like"/>
    <property type="match status" value="1"/>
</dbReference>
<dbReference type="EC" id="1.1.1.262" evidence="7"/>
<gene>
    <name evidence="7 8" type="primary">pdxA</name>
    <name evidence="8" type="ORF">GCM10011316_13810</name>
</gene>
<organism evidence="8 9">
    <name type="scientific">Roseibium aquae</name>
    <dbReference type="NCBI Taxonomy" id="1323746"/>
    <lineage>
        <taxon>Bacteria</taxon>
        <taxon>Pseudomonadati</taxon>
        <taxon>Pseudomonadota</taxon>
        <taxon>Alphaproteobacteria</taxon>
        <taxon>Hyphomicrobiales</taxon>
        <taxon>Stappiaceae</taxon>
        <taxon>Roseibium</taxon>
    </lineage>
</organism>
<feature type="binding site" evidence="7">
    <location>
        <position position="292"/>
    </location>
    <ligand>
        <name>substrate</name>
    </ligand>
</feature>
<keyword evidence="6 7" id="KW-0664">Pyridoxine biosynthesis</keyword>
<feature type="binding site" evidence="7">
    <location>
        <position position="301"/>
    </location>
    <ligand>
        <name>substrate</name>
    </ligand>
</feature>
<evidence type="ECO:0000256" key="1">
    <source>
        <dbReference type="ARBA" id="ARBA00022490"/>
    </source>
</evidence>
<dbReference type="GO" id="GO:0000287">
    <property type="term" value="F:magnesium ion binding"/>
    <property type="evidence" value="ECO:0007669"/>
    <property type="project" value="UniProtKB-UniRule"/>
</dbReference>
<comment type="subcellular location">
    <subcellularLocation>
        <location evidence="7">Cytoplasm</location>
    </subcellularLocation>
</comment>
<protein>
    <recommendedName>
        <fullName evidence="7">4-hydroxythreonine-4-phosphate dehydrogenase</fullName>
        <ecNumber evidence="7">1.1.1.262</ecNumber>
    </recommendedName>
    <alternativeName>
        <fullName evidence="7">4-(phosphohydroxy)-L-threonine dehydrogenase</fullName>
    </alternativeName>
</protein>
<keyword evidence="5 7" id="KW-0520">NAD</keyword>
<feature type="binding site" evidence="7">
    <location>
        <position position="139"/>
    </location>
    <ligand>
        <name>substrate</name>
    </ligand>
</feature>
<dbReference type="EMBL" id="BMFA01000003">
    <property type="protein sequence ID" value="GGB43084.1"/>
    <property type="molecule type" value="Genomic_DNA"/>
</dbReference>
<dbReference type="NCBIfam" id="TIGR00557">
    <property type="entry name" value="pdxA"/>
    <property type="match status" value="1"/>
</dbReference>
<dbReference type="InterPro" id="IPR005255">
    <property type="entry name" value="PdxA_fam"/>
</dbReference>
<dbReference type="AlphaFoldDB" id="A0A916TI78"/>
<dbReference type="Gene3D" id="3.40.718.10">
    <property type="entry name" value="Isopropylmalate Dehydrogenase"/>
    <property type="match status" value="1"/>
</dbReference>
<keyword evidence="7" id="KW-0460">Magnesium</keyword>
<comment type="caution">
    <text evidence="8">The sequence shown here is derived from an EMBL/GenBank/DDBJ whole genome shotgun (WGS) entry which is preliminary data.</text>
</comment>
<dbReference type="OrthoDB" id="9801783at2"/>
<dbReference type="PANTHER" id="PTHR30004">
    <property type="entry name" value="4-HYDROXYTHREONINE-4-PHOSPHATE DEHYDROGENASE"/>
    <property type="match status" value="1"/>
</dbReference>
<keyword evidence="2 7" id="KW-0479">Metal-binding</keyword>
<comment type="pathway">
    <text evidence="7">Cofactor biosynthesis; pyridoxine 5'-phosphate biosynthesis; pyridoxine 5'-phosphate from D-erythrose 4-phosphate: step 4/5.</text>
</comment>
<dbReference type="PANTHER" id="PTHR30004:SF6">
    <property type="entry name" value="D-THREONATE 4-PHOSPHATE DEHYDROGENASE"/>
    <property type="match status" value="1"/>
</dbReference>
<reference evidence="8" key="1">
    <citation type="journal article" date="2014" name="Int. J. Syst. Evol. Microbiol.">
        <title>Complete genome sequence of Corynebacterium casei LMG S-19264T (=DSM 44701T), isolated from a smear-ripened cheese.</title>
        <authorList>
            <consortium name="US DOE Joint Genome Institute (JGI-PGF)"/>
            <person name="Walter F."/>
            <person name="Albersmeier A."/>
            <person name="Kalinowski J."/>
            <person name="Ruckert C."/>
        </authorList>
    </citation>
    <scope>NUCLEOTIDE SEQUENCE</scope>
    <source>
        <strain evidence="8">CGMCC 1.12426</strain>
    </source>
</reference>
<evidence type="ECO:0000256" key="4">
    <source>
        <dbReference type="ARBA" id="ARBA00023002"/>
    </source>
</evidence>
<dbReference type="Proteomes" id="UP000605148">
    <property type="component" value="Unassembled WGS sequence"/>
</dbReference>
<comment type="cofactor">
    <cofactor evidence="7">
        <name>Zn(2+)</name>
        <dbReference type="ChEBI" id="CHEBI:29105"/>
    </cofactor>
    <cofactor evidence="7">
        <name>Mg(2+)</name>
        <dbReference type="ChEBI" id="CHEBI:18420"/>
    </cofactor>
    <cofactor evidence="7">
        <name>Co(2+)</name>
        <dbReference type="ChEBI" id="CHEBI:48828"/>
    </cofactor>
    <text evidence="7">Binds 1 divalent metal cation per subunit. Can use ions such as Zn(2+), Mg(2+) or Co(2+).</text>
</comment>
<dbReference type="InterPro" id="IPR037510">
    <property type="entry name" value="PdxA"/>
</dbReference>
<feature type="binding site" evidence="7">
    <location>
        <position position="275"/>
    </location>
    <ligand>
        <name>a divalent metal cation</name>
        <dbReference type="ChEBI" id="CHEBI:60240"/>
        <note>ligand shared between dimeric partners</note>
    </ligand>
</feature>
<dbReference type="GO" id="GO:0008270">
    <property type="term" value="F:zinc ion binding"/>
    <property type="evidence" value="ECO:0007669"/>
    <property type="project" value="UniProtKB-UniRule"/>
</dbReference>
<evidence type="ECO:0000313" key="8">
    <source>
        <dbReference type="EMBL" id="GGB43084.1"/>
    </source>
</evidence>
<feature type="binding site" evidence="7">
    <location>
        <position position="283"/>
    </location>
    <ligand>
        <name>substrate</name>
    </ligand>
</feature>
<feature type="binding site" evidence="7">
    <location>
        <position position="220"/>
    </location>
    <ligand>
        <name>a divalent metal cation</name>
        <dbReference type="ChEBI" id="CHEBI:60240"/>
        <note>ligand shared between dimeric partners</note>
    </ligand>
</feature>
<dbReference type="GO" id="GO:0008615">
    <property type="term" value="P:pyridoxine biosynthetic process"/>
    <property type="evidence" value="ECO:0007669"/>
    <property type="project" value="UniProtKB-UniRule"/>
</dbReference>
<comment type="subunit">
    <text evidence="7">Homodimer.</text>
</comment>
<keyword evidence="1 7" id="KW-0963">Cytoplasm</keyword>
<feature type="binding site" evidence="7">
    <location>
        <position position="175"/>
    </location>
    <ligand>
        <name>a divalent metal cation</name>
        <dbReference type="ChEBI" id="CHEBI:60240"/>
        <note>ligand shared between dimeric partners</note>
    </ligand>
</feature>
<dbReference type="Pfam" id="PF04166">
    <property type="entry name" value="PdxA"/>
    <property type="match status" value="1"/>
</dbReference>
<dbReference type="NCBIfam" id="NF003699">
    <property type="entry name" value="PRK05312.1"/>
    <property type="match status" value="1"/>
</dbReference>
<comment type="catalytic activity">
    <reaction evidence="7">
        <text>4-(phosphooxy)-L-threonine + NAD(+) = 3-amino-2-oxopropyl phosphate + CO2 + NADH</text>
        <dbReference type="Rhea" id="RHEA:32275"/>
        <dbReference type="ChEBI" id="CHEBI:16526"/>
        <dbReference type="ChEBI" id="CHEBI:57279"/>
        <dbReference type="ChEBI" id="CHEBI:57540"/>
        <dbReference type="ChEBI" id="CHEBI:57945"/>
        <dbReference type="ChEBI" id="CHEBI:58452"/>
        <dbReference type="EC" id="1.1.1.262"/>
    </reaction>
</comment>
<keyword evidence="7" id="KW-0170">Cobalt</keyword>
<dbReference type="GO" id="GO:0042823">
    <property type="term" value="P:pyridoxal phosphate biosynthetic process"/>
    <property type="evidence" value="ECO:0007669"/>
    <property type="project" value="UniProtKB-UniRule"/>
</dbReference>
<dbReference type="GO" id="GO:0050897">
    <property type="term" value="F:cobalt ion binding"/>
    <property type="evidence" value="ECO:0007669"/>
    <property type="project" value="UniProtKB-UniRule"/>
</dbReference>
<evidence type="ECO:0000256" key="2">
    <source>
        <dbReference type="ARBA" id="ARBA00022723"/>
    </source>
</evidence>
<dbReference type="GO" id="GO:0050570">
    <property type="term" value="F:4-hydroxythreonine-4-phosphate dehydrogenase activity"/>
    <property type="evidence" value="ECO:0007669"/>
    <property type="project" value="UniProtKB-UniRule"/>
</dbReference>
<keyword evidence="7" id="KW-0862">Zinc</keyword>
<feature type="binding site" evidence="7">
    <location>
        <position position="140"/>
    </location>
    <ligand>
        <name>substrate</name>
    </ligand>
</feature>
<comment type="function">
    <text evidence="7">Catalyzes the NAD(P)-dependent oxidation of 4-(phosphooxy)-L-threonine (HTP) into 2-amino-3-oxo-4-(phosphooxy)butyric acid which spontaneously decarboxylates to form 3-amino-2-oxopropyl phosphate (AHAP).</text>
</comment>
<dbReference type="GO" id="GO:0005737">
    <property type="term" value="C:cytoplasm"/>
    <property type="evidence" value="ECO:0007669"/>
    <property type="project" value="UniProtKB-SubCell"/>
</dbReference>
<dbReference type="RefSeq" id="WP_150495266.1">
    <property type="nucleotide sequence ID" value="NZ_BMFA01000003.1"/>
</dbReference>
<accession>A0A916TI78</accession>
<dbReference type="HAMAP" id="MF_00536">
    <property type="entry name" value="PdxA"/>
    <property type="match status" value="1"/>
</dbReference>
<evidence type="ECO:0000256" key="7">
    <source>
        <dbReference type="HAMAP-Rule" id="MF_00536"/>
    </source>
</evidence>
<sequence length="339" mass="35677">MVQLPVPLAVTCGEPAGIGPDLILTAFQNRAELGLPPFYVRTDPAFLKSRAQRLGISEDVAAVTPEEARATFARALPVVPTGDPIADTPGTEDPMSAASVVGSIRACVIDVKEGHASAVVTNPINKAALYKAGFTYPGHTEYLGALGSELWACTPCRPVMMIAGPELMVIPVTIHIPLKDVPGTLTGDLIVETARIADRDLKTRFGITRPRLALCGLNPHAGENGALGREDEEIILPAIDRLLAEGIEASGPFPADTLFHPEARKAYDCALGMYHDQVLVPAKTIGFDDAVNVTLGLPFIRTSPDHGTAYPLAGTGKARVDSFAAALRLAAVLANPKAV</sequence>
<keyword evidence="4 7" id="KW-0560">Oxidoreductase</keyword>